<dbReference type="InterPro" id="IPR008928">
    <property type="entry name" value="6-hairpin_glycosidase_sf"/>
</dbReference>
<sequence length="398" mass="46576">MLTKHTFLNPLQEDILPFWLGQLDARGGFYGHYSYNLTIDKSAYKTAVISARYLWAFSRSYRLLKHASYHRAADHAFSFLYDKLIDKENGGLFWAVDASGNVVSDSKQTYAQAYGVYSLSEYALINPHSVAKKEAIELFYLIEEKCYSKKYNGYLEAFSNDWSSKEETKIGSRDPQLIFTTNTHIHLLEAYTNLYRLWPDFFLKERIKQLLKLIQIAIFQPDGYCATEFNQDWQPLTAELSYGHDIETAWLLKECLDVCQIEDPSIERMIINLSHYVLKHGRFSNGAVKTDSPAKHNQDEHKVWWVQAEAVIGFYNAFQMTTDLTYQAAALDTWEYINNYFIDKRPRSEWFAQVDQANMPIELAISDEWKGPYHTVRMYLEMIERLHKTDPCYTINYK</sequence>
<dbReference type="Gene3D" id="1.50.10.10">
    <property type="match status" value="1"/>
</dbReference>
<evidence type="ECO:0000256" key="2">
    <source>
        <dbReference type="ARBA" id="ARBA00023235"/>
    </source>
</evidence>
<dbReference type="GO" id="GO:0005975">
    <property type="term" value="P:carbohydrate metabolic process"/>
    <property type="evidence" value="ECO:0007669"/>
    <property type="project" value="InterPro"/>
</dbReference>
<comment type="similarity">
    <text evidence="1">Belongs to the N-acylglucosamine 2-epimerase family.</text>
</comment>
<reference evidence="3" key="1">
    <citation type="journal article" date="2021" name="PeerJ">
        <title>Extensive microbial diversity within the chicken gut microbiome revealed by metagenomics and culture.</title>
        <authorList>
            <person name="Gilroy R."/>
            <person name="Ravi A."/>
            <person name="Getino M."/>
            <person name="Pursley I."/>
            <person name="Horton D.L."/>
            <person name="Alikhan N.F."/>
            <person name="Baker D."/>
            <person name="Gharbi K."/>
            <person name="Hall N."/>
            <person name="Watson M."/>
            <person name="Adriaenssens E.M."/>
            <person name="Foster-Nyarko E."/>
            <person name="Jarju S."/>
            <person name="Secka A."/>
            <person name="Antonio M."/>
            <person name="Oren A."/>
            <person name="Chaudhuri R.R."/>
            <person name="La Ragione R."/>
            <person name="Hildebrand F."/>
            <person name="Pallen M.J."/>
        </authorList>
    </citation>
    <scope>NUCLEOTIDE SEQUENCE</scope>
    <source>
        <strain evidence="3">CHK171-505</strain>
    </source>
</reference>
<protein>
    <submittedName>
        <fullName evidence="3">AGE family epimerase/isomerase</fullName>
    </submittedName>
</protein>
<dbReference type="InterPro" id="IPR010819">
    <property type="entry name" value="AGE/CE"/>
</dbReference>
<reference evidence="3" key="2">
    <citation type="submission" date="2021-04" db="EMBL/GenBank/DDBJ databases">
        <authorList>
            <person name="Gilroy R."/>
        </authorList>
    </citation>
    <scope>NUCLEOTIDE SEQUENCE</scope>
    <source>
        <strain evidence="3">CHK171-505</strain>
    </source>
</reference>
<accession>A0A9D2KY50</accession>
<dbReference type="Pfam" id="PF07221">
    <property type="entry name" value="GlcNAc_2-epim"/>
    <property type="match status" value="1"/>
</dbReference>
<dbReference type="AlphaFoldDB" id="A0A9D2KY50"/>
<name>A0A9D2KY50_9LACT</name>
<dbReference type="InterPro" id="IPR012341">
    <property type="entry name" value="6hp_glycosidase-like_sf"/>
</dbReference>
<dbReference type="SUPFAM" id="SSF48208">
    <property type="entry name" value="Six-hairpin glycosidases"/>
    <property type="match status" value="1"/>
</dbReference>
<keyword evidence="2" id="KW-0413">Isomerase</keyword>
<gene>
    <name evidence="3" type="ORF">H9948_09085</name>
</gene>
<organism evidence="3 4">
    <name type="scientific">Candidatus Jeotgalibaca merdavium</name>
    <dbReference type="NCBI Taxonomy" id="2838627"/>
    <lineage>
        <taxon>Bacteria</taxon>
        <taxon>Bacillati</taxon>
        <taxon>Bacillota</taxon>
        <taxon>Bacilli</taxon>
        <taxon>Lactobacillales</taxon>
        <taxon>Carnobacteriaceae</taxon>
        <taxon>Jeotgalibaca</taxon>
    </lineage>
</organism>
<dbReference type="EMBL" id="DWYW01000206">
    <property type="protein sequence ID" value="HJA90929.1"/>
    <property type="molecule type" value="Genomic_DNA"/>
</dbReference>
<evidence type="ECO:0000256" key="1">
    <source>
        <dbReference type="ARBA" id="ARBA00008558"/>
    </source>
</evidence>
<dbReference type="GO" id="GO:0016853">
    <property type="term" value="F:isomerase activity"/>
    <property type="evidence" value="ECO:0007669"/>
    <property type="project" value="UniProtKB-KW"/>
</dbReference>
<evidence type="ECO:0000313" key="3">
    <source>
        <dbReference type="EMBL" id="HJA90929.1"/>
    </source>
</evidence>
<evidence type="ECO:0000313" key="4">
    <source>
        <dbReference type="Proteomes" id="UP000886856"/>
    </source>
</evidence>
<comment type="caution">
    <text evidence="3">The sequence shown here is derived from an EMBL/GenBank/DDBJ whole genome shotgun (WGS) entry which is preliminary data.</text>
</comment>
<proteinExistence type="inferred from homology"/>
<dbReference type="PANTHER" id="PTHR15108">
    <property type="entry name" value="N-ACYLGLUCOSAMINE-2-EPIMERASE"/>
    <property type="match status" value="1"/>
</dbReference>
<dbReference type="Proteomes" id="UP000886856">
    <property type="component" value="Unassembled WGS sequence"/>
</dbReference>